<dbReference type="OMA" id="WKRGAYP"/>
<evidence type="ECO:0000313" key="7">
    <source>
        <dbReference type="EMBL" id="TQS84801.1"/>
    </source>
</evidence>
<proteinExistence type="predicted"/>
<keyword evidence="2" id="KW-0547">Nucleotide-binding</keyword>
<dbReference type="GO" id="GO:0005524">
    <property type="term" value="F:ATP binding"/>
    <property type="evidence" value="ECO:0007669"/>
    <property type="project" value="UniProtKB-KW"/>
</dbReference>
<keyword evidence="4" id="KW-0648">Protein biosynthesis</keyword>
<evidence type="ECO:0000256" key="3">
    <source>
        <dbReference type="ARBA" id="ARBA00022840"/>
    </source>
</evidence>
<dbReference type="AlphaFoldDB" id="A0A8J8PFD7"/>
<dbReference type="EMBL" id="LVVT01000001">
    <property type="protein sequence ID" value="TQS84801.1"/>
    <property type="molecule type" value="Genomic_DNA"/>
</dbReference>
<dbReference type="GO" id="GO:0006412">
    <property type="term" value="P:translation"/>
    <property type="evidence" value="ECO:0007669"/>
    <property type="project" value="UniProtKB-KW"/>
</dbReference>
<evidence type="ECO:0000259" key="5">
    <source>
        <dbReference type="Pfam" id="PF14544"/>
    </source>
</evidence>
<reference evidence="7" key="1">
    <citation type="submission" date="2016-03" db="EMBL/GenBank/DDBJ databases">
        <authorList>
            <person name="Borrel G."/>
            <person name="Mccann A."/>
            <person name="O'Toole P.W."/>
        </authorList>
    </citation>
    <scope>NUCLEOTIDE SEQUENCE</scope>
    <source>
        <strain evidence="7">183</strain>
    </source>
</reference>
<dbReference type="InterPro" id="IPR036390">
    <property type="entry name" value="WH_DNA-bd_sf"/>
</dbReference>
<dbReference type="InterPro" id="IPR036388">
    <property type="entry name" value="WH-like_DNA-bd_sf"/>
</dbReference>
<keyword evidence="3" id="KW-0067">ATP-binding</keyword>
<dbReference type="InterPro" id="IPR004115">
    <property type="entry name" value="GAD-like_sf"/>
</dbReference>
<evidence type="ECO:0000256" key="1">
    <source>
        <dbReference type="ARBA" id="ARBA00022598"/>
    </source>
</evidence>
<evidence type="ECO:0008006" key="9">
    <source>
        <dbReference type="Google" id="ProtNLM"/>
    </source>
</evidence>
<dbReference type="Pfam" id="PF21715">
    <property type="entry name" value="CggR_N"/>
    <property type="match status" value="1"/>
</dbReference>
<accession>A0A8J8PFD7</accession>
<dbReference type="Pfam" id="PF14544">
    <property type="entry name" value="DUF4443"/>
    <property type="match status" value="1"/>
</dbReference>
<dbReference type="SUPFAM" id="SSF46785">
    <property type="entry name" value="Winged helix' DNA-binding domain"/>
    <property type="match status" value="1"/>
</dbReference>
<comment type="caution">
    <text evidence="7">The sequence shown here is derived from an EMBL/GenBank/DDBJ whole genome shotgun (WGS) entry which is preliminary data.</text>
</comment>
<keyword evidence="1" id="KW-0436">Ligase</keyword>
<organism evidence="7 8">
    <name type="scientific">Candidatus Methanomassiliicoccus intestinalis</name>
    <dbReference type="NCBI Taxonomy" id="1406512"/>
    <lineage>
        <taxon>Archaea</taxon>
        <taxon>Methanobacteriati</taxon>
        <taxon>Thermoplasmatota</taxon>
        <taxon>Thermoplasmata</taxon>
        <taxon>Methanomassiliicoccales</taxon>
        <taxon>Methanomassiliicoccaceae</taxon>
        <taxon>Methanomassiliicoccus</taxon>
    </lineage>
</organism>
<evidence type="ECO:0000259" key="6">
    <source>
        <dbReference type="Pfam" id="PF21715"/>
    </source>
</evidence>
<dbReference type="GO" id="GO:0004812">
    <property type="term" value="F:aminoacyl-tRNA ligase activity"/>
    <property type="evidence" value="ECO:0007669"/>
    <property type="project" value="InterPro"/>
</dbReference>
<feature type="domain" description="DUF4443" evidence="5">
    <location>
        <begin position="97"/>
        <end position="194"/>
    </location>
</feature>
<dbReference type="SUPFAM" id="SSF55261">
    <property type="entry name" value="GAD domain-like"/>
    <property type="match status" value="1"/>
</dbReference>
<dbReference type="RefSeq" id="WP_020448637.1">
    <property type="nucleotide sequence ID" value="NZ_CAYAXV010000006.1"/>
</dbReference>
<feature type="domain" description="CggR N-terminal DNA binding" evidence="6">
    <location>
        <begin position="31"/>
        <end position="82"/>
    </location>
</feature>
<evidence type="ECO:0000313" key="8">
    <source>
        <dbReference type="Proteomes" id="UP000752814"/>
    </source>
</evidence>
<dbReference type="GeneID" id="41323166"/>
<dbReference type="Gene3D" id="3.30.1360.30">
    <property type="entry name" value="GAD-like domain"/>
    <property type="match status" value="1"/>
</dbReference>
<dbReference type="InterPro" id="IPR029349">
    <property type="entry name" value="DUF4443"/>
</dbReference>
<protein>
    <recommendedName>
        <fullName evidence="9">DUF4443 domain-containing protein</fullName>
    </recommendedName>
</protein>
<dbReference type="InterPro" id="IPR048715">
    <property type="entry name" value="CggR_N"/>
</dbReference>
<dbReference type="Proteomes" id="UP000752814">
    <property type="component" value="Unassembled WGS sequence"/>
</dbReference>
<dbReference type="Gene3D" id="1.10.10.10">
    <property type="entry name" value="Winged helix-like DNA-binding domain superfamily/Winged helix DNA-binding domain"/>
    <property type="match status" value="1"/>
</dbReference>
<sequence length="194" mass="21115">MKLIERPKYGPLHRFTDYHVYKTLSVLSDGTRKGRKQLADKVGVGEGSMRTIVECIRERGYIDVKQTGIKITKKGSEFYNEIPLQIYTLGESDLVHGRKGVAVQVKGVEDKIGSGMEQRDRAMIAGADGATTVLVKNGKLQIPGGIDLEGIYPDTASTLSKLFDLENGDIIIIGTASEYELAEEGAVTAALDLI</sequence>
<evidence type="ECO:0000256" key="2">
    <source>
        <dbReference type="ARBA" id="ARBA00022741"/>
    </source>
</evidence>
<name>A0A8J8PFD7_9ARCH</name>
<gene>
    <name evidence="7" type="ORF">A3207_01880</name>
</gene>
<dbReference type="GO" id="GO:0005737">
    <property type="term" value="C:cytoplasm"/>
    <property type="evidence" value="ECO:0007669"/>
    <property type="project" value="InterPro"/>
</dbReference>
<evidence type="ECO:0000256" key="4">
    <source>
        <dbReference type="ARBA" id="ARBA00022917"/>
    </source>
</evidence>